<organism evidence="1 2">
    <name type="scientific">Hygrophoropsis aurantiaca</name>
    <dbReference type="NCBI Taxonomy" id="72124"/>
    <lineage>
        <taxon>Eukaryota</taxon>
        <taxon>Fungi</taxon>
        <taxon>Dikarya</taxon>
        <taxon>Basidiomycota</taxon>
        <taxon>Agaricomycotina</taxon>
        <taxon>Agaricomycetes</taxon>
        <taxon>Agaricomycetidae</taxon>
        <taxon>Boletales</taxon>
        <taxon>Coniophorineae</taxon>
        <taxon>Hygrophoropsidaceae</taxon>
        <taxon>Hygrophoropsis</taxon>
    </lineage>
</organism>
<dbReference type="EMBL" id="MU267770">
    <property type="protein sequence ID" value="KAH7909254.1"/>
    <property type="molecule type" value="Genomic_DNA"/>
</dbReference>
<evidence type="ECO:0000313" key="2">
    <source>
        <dbReference type="Proteomes" id="UP000790377"/>
    </source>
</evidence>
<gene>
    <name evidence="1" type="ORF">BJ138DRAFT_1155713</name>
</gene>
<proteinExistence type="predicted"/>
<sequence>MSTNANETVHQEQQGSSLQAALARTATRSIALYFSRPVRLFRPSKVSGWHSLRGYANKHGETLSAQYMTSLVKNQGFVIIPKHFMPPMLVNALLGTVLWTTYSECSNLLEQLLDAHPMCVAALSGAAAGGMQALAAAPAENVRLIIDGGSSWSTAWKEVFRGTAMSSTTITRDQIKEIRQVRLWMREVSSMAGRGWDGWAWGCAKDACGFAAFFAIFELTRRVAANTKAIAQSSLQILRSDGDTEQSLIRHIPRAAHAVALVSGGAFAGLTYELLSRPWDAARRAVQLDRALHSQRSPTWAVIAKVREEGFISLFRDPTIPSRTPSDLLSPGRRRIYAGLRTLGRVGPWGMGFLVWESFGPGIS</sequence>
<dbReference type="Proteomes" id="UP000790377">
    <property type="component" value="Unassembled WGS sequence"/>
</dbReference>
<accession>A0ACB8A7L6</accession>
<comment type="caution">
    <text evidence="1">The sequence shown here is derived from an EMBL/GenBank/DDBJ whole genome shotgun (WGS) entry which is preliminary data.</text>
</comment>
<protein>
    <submittedName>
        <fullName evidence="1">Uncharacterized protein</fullName>
    </submittedName>
</protein>
<reference evidence="1" key="1">
    <citation type="journal article" date="2021" name="New Phytol.">
        <title>Evolutionary innovations through gain and loss of genes in the ectomycorrhizal Boletales.</title>
        <authorList>
            <person name="Wu G."/>
            <person name="Miyauchi S."/>
            <person name="Morin E."/>
            <person name="Kuo A."/>
            <person name="Drula E."/>
            <person name="Varga T."/>
            <person name="Kohler A."/>
            <person name="Feng B."/>
            <person name="Cao Y."/>
            <person name="Lipzen A."/>
            <person name="Daum C."/>
            <person name="Hundley H."/>
            <person name="Pangilinan J."/>
            <person name="Johnson J."/>
            <person name="Barry K."/>
            <person name="LaButti K."/>
            <person name="Ng V."/>
            <person name="Ahrendt S."/>
            <person name="Min B."/>
            <person name="Choi I.G."/>
            <person name="Park H."/>
            <person name="Plett J.M."/>
            <person name="Magnuson J."/>
            <person name="Spatafora J.W."/>
            <person name="Nagy L.G."/>
            <person name="Henrissat B."/>
            <person name="Grigoriev I.V."/>
            <person name="Yang Z.L."/>
            <person name="Xu J."/>
            <person name="Martin F.M."/>
        </authorList>
    </citation>
    <scope>NUCLEOTIDE SEQUENCE</scope>
    <source>
        <strain evidence="1">ATCC 28755</strain>
    </source>
</reference>
<keyword evidence="2" id="KW-1185">Reference proteome</keyword>
<name>A0ACB8A7L6_9AGAM</name>
<evidence type="ECO:0000313" key="1">
    <source>
        <dbReference type="EMBL" id="KAH7909254.1"/>
    </source>
</evidence>